<keyword evidence="3" id="KW-1185">Reference proteome</keyword>
<proteinExistence type="predicted"/>
<dbReference type="AlphaFoldDB" id="A0A9Q1C534"/>
<feature type="region of interest" description="Disordered" evidence="1">
    <location>
        <begin position="26"/>
        <end position="50"/>
    </location>
</feature>
<reference evidence="2" key="1">
    <citation type="submission" date="2021-10" db="EMBL/GenBank/DDBJ databases">
        <title>Tropical sea cucumber genome reveals ecological adaptation and Cuvierian tubules defense mechanism.</title>
        <authorList>
            <person name="Chen T."/>
        </authorList>
    </citation>
    <scope>NUCLEOTIDE SEQUENCE</scope>
    <source>
        <strain evidence="2">Nanhai2018</strain>
        <tissue evidence="2">Muscle</tissue>
    </source>
</reference>
<evidence type="ECO:0000313" key="3">
    <source>
        <dbReference type="Proteomes" id="UP001152320"/>
    </source>
</evidence>
<evidence type="ECO:0000313" key="2">
    <source>
        <dbReference type="EMBL" id="KAJ8038378.1"/>
    </source>
</evidence>
<dbReference type="EMBL" id="JAIZAY010000007">
    <property type="protein sequence ID" value="KAJ8038378.1"/>
    <property type="molecule type" value="Genomic_DNA"/>
</dbReference>
<organism evidence="2 3">
    <name type="scientific">Holothuria leucospilota</name>
    <name type="common">Black long sea cucumber</name>
    <name type="synonym">Mertensiothuria leucospilota</name>
    <dbReference type="NCBI Taxonomy" id="206669"/>
    <lineage>
        <taxon>Eukaryota</taxon>
        <taxon>Metazoa</taxon>
        <taxon>Echinodermata</taxon>
        <taxon>Eleutherozoa</taxon>
        <taxon>Echinozoa</taxon>
        <taxon>Holothuroidea</taxon>
        <taxon>Aspidochirotacea</taxon>
        <taxon>Aspidochirotida</taxon>
        <taxon>Holothuriidae</taxon>
        <taxon>Holothuria</taxon>
    </lineage>
</organism>
<evidence type="ECO:0000256" key="1">
    <source>
        <dbReference type="SAM" id="MobiDB-lite"/>
    </source>
</evidence>
<sequence length="50" mass="5920">MEAYKQSSGILHIIKSLQPLSRRKVLHHTQTSLSHFKQKKRTHQLLQTQK</sequence>
<name>A0A9Q1C534_HOLLE</name>
<protein>
    <submittedName>
        <fullName evidence="2">Uncharacterized protein</fullName>
    </submittedName>
</protein>
<gene>
    <name evidence="2" type="ORF">HOLleu_15788</name>
</gene>
<accession>A0A9Q1C534</accession>
<comment type="caution">
    <text evidence="2">The sequence shown here is derived from an EMBL/GenBank/DDBJ whole genome shotgun (WGS) entry which is preliminary data.</text>
</comment>
<dbReference type="Proteomes" id="UP001152320">
    <property type="component" value="Chromosome 7"/>
</dbReference>